<dbReference type="RefSeq" id="WP_168432259.1">
    <property type="nucleotide sequence ID" value="NZ_BJVQ01000046.1"/>
</dbReference>
<dbReference type="CDD" id="cd13585">
    <property type="entry name" value="PBP2_TMBP_like"/>
    <property type="match status" value="1"/>
</dbReference>
<accession>A0A511FEM5</accession>
<dbReference type="AlphaFoldDB" id="A0A511FEM5"/>
<proteinExistence type="predicted"/>
<dbReference type="InterPro" id="IPR006059">
    <property type="entry name" value="SBP"/>
</dbReference>
<organism evidence="2 4">
    <name type="scientific">Cellulomonas hominis</name>
    <dbReference type="NCBI Taxonomy" id="156981"/>
    <lineage>
        <taxon>Bacteria</taxon>
        <taxon>Bacillati</taxon>
        <taxon>Actinomycetota</taxon>
        <taxon>Actinomycetes</taxon>
        <taxon>Micrococcales</taxon>
        <taxon>Cellulomonadaceae</taxon>
        <taxon>Cellulomonas</taxon>
    </lineage>
</organism>
<name>A0A511FEM5_9CELL</name>
<dbReference type="Proteomes" id="UP000321723">
    <property type="component" value="Unassembled WGS sequence"/>
</dbReference>
<keyword evidence="3" id="KW-0762">Sugar transport</keyword>
<evidence type="ECO:0000313" key="3">
    <source>
        <dbReference type="EMBL" id="MBB5471727.1"/>
    </source>
</evidence>
<evidence type="ECO:0000313" key="5">
    <source>
        <dbReference type="Proteomes" id="UP000564629"/>
    </source>
</evidence>
<dbReference type="SUPFAM" id="SSF53850">
    <property type="entry name" value="Periplasmic binding protein-like II"/>
    <property type="match status" value="1"/>
</dbReference>
<keyword evidence="1" id="KW-0732">Signal</keyword>
<feature type="signal peptide" evidence="1">
    <location>
        <begin position="1"/>
        <end position="27"/>
    </location>
</feature>
<dbReference type="PROSITE" id="PS51257">
    <property type="entry name" value="PROKAR_LIPOPROTEIN"/>
    <property type="match status" value="1"/>
</dbReference>
<dbReference type="InterPro" id="IPR050490">
    <property type="entry name" value="Bact_solute-bd_prot1"/>
</dbReference>
<keyword evidence="3" id="KW-0813">Transport</keyword>
<dbReference type="Proteomes" id="UP000564629">
    <property type="component" value="Unassembled WGS sequence"/>
</dbReference>
<dbReference type="EMBL" id="JACHDN010000001">
    <property type="protein sequence ID" value="MBB5471727.1"/>
    <property type="molecule type" value="Genomic_DNA"/>
</dbReference>
<dbReference type="PANTHER" id="PTHR43649">
    <property type="entry name" value="ARABINOSE-BINDING PROTEIN-RELATED"/>
    <property type="match status" value="1"/>
</dbReference>
<reference evidence="3 5" key="2">
    <citation type="submission" date="2020-08" db="EMBL/GenBank/DDBJ databases">
        <title>Sequencing the genomes of 1000 actinobacteria strains.</title>
        <authorList>
            <person name="Klenk H.-P."/>
        </authorList>
    </citation>
    <scope>NUCLEOTIDE SEQUENCE [LARGE SCALE GENOMIC DNA]</scope>
    <source>
        <strain evidence="3 5">DSM 9581</strain>
    </source>
</reference>
<evidence type="ECO:0000313" key="4">
    <source>
        <dbReference type="Proteomes" id="UP000321723"/>
    </source>
</evidence>
<dbReference type="EMBL" id="BJVQ01000046">
    <property type="protein sequence ID" value="GEL47719.1"/>
    <property type="molecule type" value="Genomic_DNA"/>
</dbReference>
<dbReference type="PANTHER" id="PTHR43649:SF12">
    <property type="entry name" value="DIACETYLCHITOBIOSE BINDING PROTEIN DASA"/>
    <property type="match status" value="1"/>
</dbReference>
<evidence type="ECO:0000313" key="2">
    <source>
        <dbReference type="EMBL" id="GEL47719.1"/>
    </source>
</evidence>
<comment type="caution">
    <text evidence="2">The sequence shown here is derived from an EMBL/GenBank/DDBJ whole genome shotgun (WGS) entry which is preliminary data.</text>
</comment>
<sequence length="435" mass="46335">MAFRWNKRALGAAAAVGALSLALTACSGGDDTAGGGGEGSGETVNLEFWGWVPGLEETVATWNEAHPDIQVEFFRMTGDDGDKIPAAIDAGTAPDVVQMSSHSLPGHIINDRLTDITEYAGELEDDFTPSSWGSVVFDGKVYAVPQDSGPSGLLYRTDLFEQYGIDVPTTWDEYLEAARALKAADPNVYIAQFSPNEAGFWIQSVWQNSGSWFGIENGAWSVTVNDDASQDVAAIWQTLLDEDLVKVVEMWTPEYWAEVNAGTIATINYGAWFPALLKESAADLTGKWGIAPTPTFSGSEAAGESGGSVNVVPRGTEHVAEAVEFISWLNATEEGTSALISGGVFPSATVGQENADLLVEDPYFGGQVVNQVFADAAATVPGSWVDGPTYDLTQNYLKDAFAQVGNGQITFAEALDQVQAKTVKDLTDMGLEVNE</sequence>
<keyword evidence="4" id="KW-1185">Reference proteome</keyword>
<reference evidence="2 4" key="1">
    <citation type="submission" date="2019-07" db="EMBL/GenBank/DDBJ databases">
        <title>Whole genome shotgun sequence of Cellulomonas hominis NBRC 16055.</title>
        <authorList>
            <person name="Hosoyama A."/>
            <person name="Uohara A."/>
            <person name="Ohji S."/>
            <person name="Ichikawa N."/>
        </authorList>
    </citation>
    <scope>NUCLEOTIDE SEQUENCE [LARGE SCALE GENOMIC DNA]</scope>
    <source>
        <strain evidence="2 4">NBRC 16055</strain>
    </source>
</reference>
<evidence type="ECO:0000256" key="1">
    <source>
        <dbReference type="SAM" id="SignalP"/>
    </source>
</evidence>
<feature type="chain" id="PRO_5038242072" evidence="1">
    <location>
        <begin position="28"/>
        <end position="435"/>
    </location>
</feature>
<protein>
    <submittedName>
        <fullName evidence="3">Multiple sugar transport system substrate-binding protein</fullName>
    </submittedName>
    <submittedName>
        <fullName evidence="2">Sugar ABC transporter substrate-binding protein</fullName>
    </submittedName>
</protein>
<gene>
    <name evidence="2" type="ORF">CHO01_28350</name>
    <name evidence="3" type="ORF">HNR08_000463</name>
</gene>
<dbReference type="Pfam" id="PF01547">
    <property type="entry name" value="SBP_bac_1"/>
    <property type="match status" value="1"/>
</dbReference>
<dbReference type="Gene3D" id="3.40.190.10">
    <property type="entry name" value="Periplasmic binding protein-like II"/>
    <property type="match status" value="3"/>
</dbReference>